<feature type="domain" description="SIS" evidence="1">
    <location>
        <begin position="34"/>
        <end position="187"/>
    </location>
</feature>
<gene>
    <name evidence="2" type="ORF">HLY00_2054</name>
</gene>
<proteinExistence type="predicted"/>
<dbReference type="PROSITE" id="PS51464">
    <property type="entry name" value="SIS"/>
    <property type="match status" value="1"/>
</dbReference>
<dbReference type="InterPro" id="IPR046348">
    <property type="entry name" value="SIS_dom_sf"/>
</dbReference>
<organism evidence="2 3">
    <name type="scientific">Mycolicibacterium hippocampi</name>
    <dbReference type="NCBI Taxonomy" id="659824"/>
    <lineage>
        <taxon>Bacteria</taxon>
        <taxon>Bacillati</taxon>
        <taxon>Actinomycetota</taxon>
        <taxon>Actinomycetes</taxon>
        <taxon>Mycobacteriales</taxon>
        <taxon>Mycobacteriaceae</taxon>
        <taxon>Mycolicibacterium</taxon>
    </lineage>
</organism>
<dbReference type="GO" id="GO:1901135">
    <property type="term" value="P:carbohydrate derivative metabolic process"/>
    <property type="evidence" value="ECO:0007669"/>
    <property type="project" value="InterPro"/>
</dbReference>
<protein>
    <recommendedName>
        <fullName evidence="1">SIS domain-containing protein</fullName>
    </recommendedName>
</protein>
<dbReference type="InterPro" id="IPR050099">
    <property type="entry name" value="SIS_GmhA/DiaA_subfam"/>
</dbReference>
<dbReference type="Pfam" id="PF13580">
    <property type="entry name" value="SIS_2"/>
    <property type="match status" value="1"/>
</dbReference>
<dbReference type="InterPro" id="IPR035461">
    <property type="entry name" value="GmhA/DiaA"/>
</dbReference>
<dbReference type="Proteomes" id="UP000570517">
    <property type="component" value="Unassembled WGS sequence"/>
</dbReference>
<dbReference type="EMBL" id="JABFYL010000012">
    <property type="protein sequence ID" value="NVN49170.1"/>
    <property type="molecule type" value="Genomic_DNA"/>
</dbReference>
<sequence>MLDLIEDLAQLRAASLAAISAIDPSEVHGFASDLAAVLREGGTIFAAGNGGSATQAQHFASELVGRFQRARQGLSALALNADSTVMSAIANDFGYERVFARQLLAQGRHADVFVPISTSGLSENLLEACRAAQTIGIRVMSMSGPEPNPLQALSQRCLIVRSPSTAAIQEAHLTMIHMICRVIDHAV</sequence>
<dbReference type="PANTHER" id="PTHR30390:SF6">
    <property type="entry name" value="DNAA INITIATOR-ASSOCIATING PROTEIN DIAA"/>
    <property type="match status" value="1"/>
</dbReference>
<dbReference type="Gene3D" id="3.40.50.10490">
    <property type="entry name" value="Glucose-6-phosphate isomerase like protein, domain 1"/>
    <property type="match status" value="1"/>
</dbReference>
<evidence type="ECO:0000313" key="2">
    <source>
        <dbReference type="EMBL" id="NVN49170.1"/>
    </source>
</evidence>
<dbReference type="SUPFAM" id="SSF53697">
    <property type="entry name" value="SIS domain"/>
    <property type="match status" value="1"/>
</dbReference>
<accession>A0A850PLZ9</accession>
<reference evidence="2 3" key="1">
    <citation type="submission" date="2020-05" db="EMBL/GenBank/DDBJ databases">
        <title>Draft genome sequence of Mycobacterium hippocampi DL, isolated from European seabass, Dicentrarchus labrax, reared in fish farms.</title>
        <authorList>
            <person name="Stathopoulou P."/>
            <person name="Asimakis E."/>
            <person name="Tzokas K."/>
            <person name="Batargias C."/>
            <person name="Tsiamis G."/>
        </authorList>
    </citation>
    <scope>NUCLEOTIDE SEQUENCE [LARGE SCALE GENOMIC DNA]</scope>
    <source>
        <strain evidence="2 3">DL</strain>
    </source>
</reference>
<name>A0A850PLZ9_9MYCO</name>
<evidence type="ECO:0000259" key="1">
    <source>
        <dbReference type="PROSITE" id="PS51464"/>
    </source>
</evidence>
<keyword evidence="3" id="KW-1185">Reference proteome</keyword>
<dbReference type="GO" id="GO:0097367">
    <property type="term" value="F:carbohydrate derivative binding"/>
    <property type="evidence" value="ECO:0007669"/>
    <property type="project" value="InterPro"/>
</dbReference>
<dbReference type="InterPro" id="IPR001347">
    <property type="entry name" value="SIS_dom"/>
</dbReference>
<dbReference type="CDD" id="cd05006">
    <property type="entry name" value="SIS_GmhA"/>
    <property type="match status" value="1"/>
</dbReference>
<evidence type="ECO:0000313" key="3">
    <source>
        <dbReference type="Proteomes" id="UP000570517"/>
    </source>
</evidence>
<dbReference type="PANTHER" id="PTHR30390">
    <property type="entry name" value="SEDOHEPTULOSE 7-PHOSPHATE ISOMERASE / DNAA INITIATOR-ASSOCIATING FACTOR FOR REPLICATION INITIATION"/>
    <property type="match status" value="1"/>
</dbReference>
<dbReference type="AlphaFoldDB" id="A0A850PLZ9"/>
<dbReference type="RefSeq" id="WP_178357563.1">
    <property type="nucleotide sequence ID" value="NZ_JABFYL010000012.1"/>
</dbReference>
<comment type="caution">
    <text evidence="2">The sequence shown here is derived from an EMBL/GenBank/DDBJ whole genome shotgun (WGS) entry which is preliminary data.</text>
</comment>